<evidence type="ECO:0000313" key="5">
    <source>
        <dbReference type="EMBL" id="MYV17074.1"/>
    </source>
</evidence>
<dbReference type="CDD" id="cd04677">
    <property type="entry name" value="NUDIX_Hydrolase"/>
    <property type="match status" value="1"/>
</dbReference>
<feature type="domain" description="Nudix hydrolase" evidence="4">
    <location>
        <begin position="17"/>
        <end position="149"/>
    </location>
</feature>
<evidence type="ECO:0000259" key="4">
    <source>
        <dbReference type="PROSITE" id="PS51462"/>
    </source>
</evidence>
<dbReference type="InterPro" id="IPR020476">
    <property type="entry name" value="Nudix_hydrolase"/>
</dbReference>
<organism evidence="5 6">
    <name type="scientific">Furfurilactobacillus milii</name>
    <dbReference type="NCBI Taxonomy" id="2888272"/>
    <lineage>
        <taxon>Bacteria</taxon>
        <taxon>Bacillati</taxon>
        <taxon>Bacillota</taxon>
        <taxon>Bacilli</taxon>
        <taxon>Lactobacillales</taxon>
        <taxon>Lactobacillaceae</taxon>
        <taxon>Furfurilactobacillus</taxon>
    </lineage>
</organism>
<keyword evidence="2 3" id="KW-0378">Hydrolase</keyword>
<dbReference type="PANTHER" id="PTHR43046">
    <property type="entry name" value="GDP-MANNOSE MANNOSYL HYDROLASE"/>
    <property type="match status" value="1"/>
</dbReference>
<dbReference type="Pfam" id="PF00293">
    <property type="entry name" value="NUDIX"/>
    <property type="match status" value="1"/>
</dbReference>
<evidence type="ECO:0000256" key="3">
    <source>
        <dbReference type="RuleBase" id="RU003476"/>
    </source>
</evidence>
<evidence type="ECO:0000256" key="1">
    <source>
        <dbReference type="ARBA" id="ARBA00001946"/>
    </source>
</evidence>
<dbReference type="InterPro" id="IPR000086">
    <property type="entry name" value="NUDIX_hydrolase_dom"/>
</dbReference>
<dbReference type="PANTHER" id="PTHR43046:SF2">
    <property type="entry name" value="8-OXO-DGTP DIPHOSPHATASE-RELATED"/>
    <property type="match status" value="1"/>
</dbReference>
<name>A0A6N9I2W5_9LACO</name>
<dbReference type="Gene3D" id="3.90.79.10">
    <property type="entry name" value="Nucleoside Triphosphate Pyrophosphohydrolase"/>
    <property type="match status" value="1"/>
</dbReference>
<dbReference type="PROSITE" id="PS51462">
    <property type="entry name" value="NUDIX"/>
    <property type="match status" value="1"/>
</dbReference>
<dbReference type="SUPFAM" id="SSF55811">
    <property type="entry name" value="Nudix"/>
    <property type="match status" value="1"/>
</dbReference>
<dbReference type="AlphaFoldDB" id="A0A6N9I2W5"/>
<comment type="caution">
    <text evidence="5">The sequence shown here is derived from an EMBL/GenBank/DDBJ whole genome shotgun (WGS) entry which is preliminary data.</text>
</comment>
<accession>A0A6N9I2W5</accession>
<dbReference type="Proteomes" id="UP000449209">
    <property type="component" value="Unassembled WGS sequence"/>
</dbReference>
<dbReference type="PROSITE" id="PS00893">
    <property type="entry name" value="NUDIX_BOX"/>
    <property type="match status" value="1"/>
</dbReference>
<dbReference type="InterPro" id="IPR015797">
    <property type="entry name" value="NUDIX_hydrolase-like_dom_sf"/>
</dbReference>
<sequence>MNENYIQGLRKVIGHQPLILVFAGGILRNTDGAILLQQRSDSRLWGFPGGMLQYGESTRHAVIREFQEETGLLTKVTGLLGTTSDFIAHYPNGDVAQTVGIIFEMQLVSGQLNAANDETSSLRWFSLKDHPQLFNSQAEIIWKHLQQFDIPFYD</sequence>
<comment type="similarity">
    <text evidence="3">Belongs to the Nudix hydrolase family.</text>
</comment>
<reference evidence="5 6" key="1">
    <citation type="journal article" date="2019" name="Appl. Environ. Microbiol.">
        <title>Genetic determinants of hydroxycinnamic acid metabolism in heterofermentative lactobacilli.</title>
        <authorList>
            <person name="Gaur G."/>
            <person name="Oh J.H."/>
            <person name="Filannino P."/>
            <person name="Gobbetti M."/>
            <person name="van Pijkeren J.P."/>
            <person name="Ganzle M.G."/>
        </authorList>
    </citation>
    <scope>NUCLEOTIDE SEQUENCE [LARGE SCALE GENOMIC DNA]</scope>
    <source>
        <strain evidence="5 6">C5</strain>
    </source>
</reference>
<dbReference type="RefSeq" id="WP_161003506.1">
    <property type="nucleotide sequence ID" value="NZ_WEZQ01000009.1"/>
</dbReference>
<gene>
    <name evidence="5" type="ORF">GB993_06110</name>
</gene>
<comment type="cofactor">
    <cofactor evidence="1">
        <name>Mg(2+)</name>
        <dbReference type="ChEBI" id="CHEBI:18420"/>
    </cofactor>
</comment>
<evidence type="ECO:0000256" key="2">
    <source>
        <dbReference type="ARBA" id="ARBA00022801"/>
    </source>
</evidence>
<proteinExistence type="inferred from homology"/>
<protein>
    <submittedName>
        <fullName evidence="5">NUDIX domain-containing protein</fullName>
    </submittedName>
</protein>
<dbReference type="PRINTS" id="PR00502">
    <property type="entry name" value="NUDIXFAMILY"/>
</dbReference>
<evidence type="ECO:0000313" key="6">
    <source>
        <dbReference type="Proteomes" id="UP000449209"/>
    </source>
</evidence>
<dbReference type="GO" id="GO:0016787">
    <property type="term" value="F:hydrolase activity"/>
    <property type="evidence" value="ECO:0007669"/>
    <property type="project" value="UniProtKB-KW"/>
</dbReference>
<dbReference type="EMBL" id="WEZQ01000009">
    <property type="protein sequence ID" value="MYV17074.1"/>
    <property type="molecule type" value="Genomic_DNA"/>
</dbReference>
<dbReference type="OrthoDB" id="9787476at2"/>
<dbReference type="InterPro" id="IPR020084">
    <property type="entry name" value="NUDIX_hydrolase_CS"/>
</dbReference>